<proteinExistence type="predicted"/>
<keyword evidence="3" id="KW-1185">Reference proteome</keyword>
<evidence type="ECO:0000313" key="3">
    <source>
        <dbReference type="Proteomes" id="UP001374579"/>
    </source>
</evidence>
<accession>A0AAN9C3U1</accession>
<dbReference type="Proteomes" id="UP001374579">
    <property type="component" value="Unassembled WGS sequence"/>
</dbReference>
<feature type="region of interest" description="Disordered" evidence="1">
    <location>
        <begin position="99"/>
        <end position="123"/>
    </location>
</feature>
<protein>
    <submittedName>
        <fullName evidence="2">Uncharacterized protein</fullName>
    </submittedName>
</protein>
<evidence type="ECO:0000256" key="1">
    <source>
        <dbReference type="SAM" id="MobiDB-lite"/>
    </source>
</evidence>
<dbReference type="AlphaFoldDB" id="A0AAN9C3U1"/>
<feature type="region of interest" description="Disordered" evidence="1">
    <location>
        <begin position="157"/>
        <end position="179"/>
    </location>
</feature>
<name>A0AAN9C3U1_9CAEN</name>
<dbReference type="EMBL" id="JBAMIC010000001">
    <property type="protein sequence ID" value="KAK7116169.1"/>
    <property type="molecule type" value="Genomic_DNA"/>
</dbReference>
<dbReference type="PANTHER" id="PTHR10153">
    <property type="entry name" value="SMALL CONDUCTANCE CALCIUM-ACTIVATED POTASSIUM CHANNEL"/>
    <property type="match status" value="1"/>
</dbReference>
<sequence>MDQRKLMENQSTLVDMAKNMGMAGLHRMPSVYISIPHVVYQQTQTNIQEMVTDMHSNQTALEKRVNKIEDKLATLQIHLDTLPELIARALRSQLQPEMEYRPSSGGHITPSASSGPRPLSEFTGLRRFQGSGAARQRRPFQTQASFGGFSNVATHYYNTPEGGPSPNLTGPNVGSDSQL</sequence>
<feature type="compositionally biased region" description="Polar residues" evidence="1">
    <location>
        <begin position="166"/>
        <end position="179"/>
    </location>
</feature>
<dbReference type="GO" id="GO:0016286">
    <property type="term" value="F:small conductance calcium-activated potassium channel activity"/>
    <property type="evidence" value="ECO:0007669"/>
    <property type="project" value="InterPro"/>
</dbReference>
<reference evidence="2 3" key="1">
    <citation type="submission" date="2024-02" db="EMBL/GenBank/DDBJ databases">
        <title>Chromosome-scale genome assembly of the rough periwinkle Littorina saxatilis.</title>
        <authorList>
            <person name="De Jode A."/>
            <person name="Faria R."/>
            <person name="Formenti G."/>
            <person name="Sims Y."/>
            <person name="Smith T.P."/>
            <person name="Tracey A."/>
            <person name="Wood J.M.D."/>
            <person name="Zagrodzka Z.B."/>
            <person name="Johannesson K."/>
            <person name="Butlin R.K."/>
            <person name="Leder E.H."/>
        </authorList>
    </citation>
    <scope>NUCLEOTIDE SEQUENCE [LARGE SCALE GENOMIC DNA]</scope>
    <source>
        <strain evidence="2">Snail1</strain>
        <tissue evidence="2">Muscle</tissue>
    </source>
</reference>
<evidence type="ECO:0000313" key="2">
    <source>
        <dbReference type="EMBL" id="KAK7116169.1"/>
    </source>
</evidence>
<dbReference type="GO" id="GO:0016020">
    <property type="term" value="C:membrane"/>
    <property type="evidence" value="ECO:0007669"/>
    <property type="project" value="InterPro"/>
</dbReference>
<comment type="caution">
    <text evidence="2">The sequence shown here is derived from an EMBL/GenBank/DDBJ whole genome shotgun (WGS) entry which is preliminary data.</text>
</comment>
<gene>
    <name evidence="2" type="ORF">V1264_001897</name>
</gene>
<dbReference type="InterPro" id="IPR015449">
    <property type="entry name" value="K_chnl_Ca-activ_SK"/>
</dbReference>
<organism evidence="2 3">
    <name type="scientific">Littorina saxatilis</name>
    <dbReference type="NCBI Taxonomy" id="31220"/>
    <lineage>
        <taxon>Eukaryota</taxon>
        <taxon>Metazoa</taxon>
        <taxon>Spiralia</taxon>
        <taxon>Lophotrochozoa</taxon>
        <taxon>Mollusca</taxon>
        <taxon>Gastropoda</taxon>
        <taxon>Caenogastropoda</taxon>
        <taxon>Littorinimorpha</taxon>
        <taxon>Littorinoidea</taxon>
        <taxon>Littorinidae</taxon>
        <taxon>Littorina</taxon>
    </lineage>
</organism>